<dbReference type="SMART" id="SM00478">
    <property type="entry name" value="ENDO3c"/>
    <property type="match status" value="1"/>
</dbReference>
<dbReference type="CDD" id="cd00056">
    <property type="entry name" value="ENDO3c"/>
    <property type="match status" value="1"/>
</dbReference>
<proteinExistence type="inferred from homology"/>
<evidence type="ECO:0000256" key="3">
    <source>
        <dbReference type="ARBA" id="ARBA00023204"/>
    </source>
</evidence>
<dbReference type="GO" id="GO:0006285">
    <property type="term" value="P:base-excision repair, AP site formation"/>
    <property type="evidence" value="ECO:0007669"/>
    <property type="project" value="TreeGrafter"/>
</dbReference>
<evidence type="ECO:0000259" key="4">
    <source>
        <dbReference type="SMART" id="SM00478"/>
    </source>
</evidence>
<evidence type="ECO:0000313" key="5">
    <source>
        <dbReference type="EMBL" id="SVA42857.1"/>
    </source>
</evidence>
<feature type="domain" description="HhH-GPD" evidence="4">
    <location>
        <begin position="53"/>
        <end position="208"/>
    </location>
</feature>
<dbReference type="PANTHER" id="PTHR43003:SF5">
    <property type="entry name" value="DNA-3-METHYLADENINE GLYCOSYLASE"/>
    <property type="match status" value="1"/>
</dbReference>
<dbReference type="Pfam" id="PF00730">
    <property type="entry name" value="HhH-GPD"/>
    <property type="match status" value="1"/>
</dbReference>
<dbReference type="AlphaFoldDB" id="A0A381VTA3"/>
<keyword evidence="3" id="KW-0234">DNA repair</keyword>
<protein>
    <recommendedName>
        <fullName evidence="4">HhH-GPD domain-containing protein</fullName>
    </recommendedName>
</protein>
<comment type="similarity">
    <text evidence="1">Belongs to the alkylbase DNA glycosidase AlkA family.</text>
</comment>
<accession>A0A381VTA3</accession>
<dbReference type="PANTHER" id="PTHR43003">
    <property type="entry name" value="DNA-3-METHYLADENINE GLYCOSYLASE"/>
    <property type="match status" value="1"/>
</dbReference>
<evidence type="ECO:0000256" key="2">
    <source>
        <dbReference type="ARBA" id="ARBA00022763"/>
    </source>
</evidence>
<reference evidence="5" key="1">
    <citation type="submission" date="2018-05" db="EMBL/GenBank/DDBJ databases">
        <authorList>
            <person name="Lanie J.A."/>
            <person name="Ng W.-L."/>
            <person name="Kazmierczak K.M."/>
            <person name="Andrzejewski T.M."/>
            <person name="Davidsen T.M."/>
            <person name="Wayne K.J."/>
            <person name="Tettelin H."/>
            <person name="Glass J.I."/>
            <person name="Rusch D."/>
            <person name="Podicherti R."/>
            <person name="Tsui H.-C.T."/>
            <person name="Winkler M.E."/>
        </authorList>
    </citation>
    <scope>NUCLEOTIDE SEQUENCE</scope>
</reference>
<dbReference type="GO" id="GO:0008725">
    <property type="term" value="F:DNA-3-methyladenine glycosylase activity"/>
    <property type="evidence" value="ECO:0007669"/>
    <property type="project" value="TreeGrafter"/>
</dbReference>
<keyword evidence="2" id="KW-0227">DNA damage</keyword>
<dbReference type="EMBL" id="UINC01009560">
    <property type="protein sequence ID" value="SVA42857.1"/>
    <property type="molecule type" value="Genomic_DNA"/>
</dbReference>
<dbReference type="GO" id="GO:0032993">
    <property type="term" value="C:protein-DNA complex"/>
    <property type="evidence" value="ECO:0007669"/>
    <property type="project" value="TreeGrafter"/>
</dbReference>
<name>A0A381VTA3_9ZZZZ</name>
<evidence type="ECO:0000256" key="1">
    <source>
        <dbReference type="ARBA" id="ARBA00010817"/>
    </source>
</evidence>
<dbReference type="FunFam" id="1.10.340.30:FF:000004">
    <property type="entry name" value="DNA-3-methyladenine glycosylase II"/>
    <property type="match status" value="1"/>
</dbReference>
<dbReference type="GO" id="GO:0043916">
    <property type="term" value="F:DNA-7-methylguanine glycosylase activity"/>
    <property type="evidence" value="ECO:0007669"/>
    <property type="project" value="TreeGrafter"/>
</dbReference>
<dbReference type="InterPro" id="IPR051912">
    <property type="entry name" value="Alkylbase_DNA_Glycosylase/TA"/>
</dbReference>
<dbReference type="GO" id="GO:0006307">
    <property type="term" value="P:DNA alkylation repair"/>
    <property type="evidence" value="ECO:0007669"/>
    <property type="project" value="TreeGrafter"/>
</dbReference>
<dbReference type="InterPro" id="IPR003265">
    <property type="entry name" value="HhH-GPD_domain"/>
</dbReference>
<dbReference type="Gene3D" id="1.10.1670.40">
    <property type="match status" value="1"/>
</dbReference>
<gene>
    <name evidence="5" type="ORF">METZ01_LOCUS95711</name>
</gene>
<sequence length="213" mass="24712">MIFTQDLNGFNMKTAISTLEENDPGLKPLFDTYETPVLSIGQNYFWSLCRSIIYQQLSGKAAKSIADRFVGLYKNNEYPNPQEVLHTDVKVLRNTGLSGAKTGYIHNIAKAFIDDDIQFDHFPYISDNDIKGQLIKIKGIGPWTVEMFLIFTLNRPDIFPATDLGIQKGYQRYYRLETLPKPYDMIEKAKQWRPYRSVVTLYLWYAVEGPFEW</sequence>
<dbReference type="GO" id="GO:0032131">
    <property type="term" value="F:alkylated DNA binding"/>
    <property type="evidence" value="ECO:0007669"/>
    <property type="project" value="TreeGrafter"/>
</dbReference>
<dbReference type="SUPFAM" id="SSF48150">
    <property type="entry name" value="DNA-glycosylase"/>
    <property type="match status" value="1"/>
</dbReference>
<dbReference type="Gene3D" id="1.10.340.30">
    <property type="entry name" value="Hypothetical protein, domain 2"/>
    <property type="match status" value="1"/>
</dbReference>
<dbReference type="GO" id="GO:0005634">
    <property type="term" value="C:nucleus"/>
    <property type="evidence" value="ECO:0007669"/>
    <property type="project" value="TreeGrafter"/>
</dbReference>
<organism evidence="5">
    <name type="scientific">marine metagenome</name>
    <dbReference type="NCBI Taxonomy" id="408172"/>
    <lineage>
        <taxon>unclassified sequences</taxon>
        <taxon>metagenomes</taxon>
        <taxon>ecological metagenomes</taxon>
    </lineage>
</organism>
<dbReference type="InterPro" id="IPR011257">
    <property type="entry name" value="DNA_glycosylase"/>
</dbReference>